<dbReference type="InterPro" id="IPR036390">
    <property type="entry name" value="WH_DNA-bd_sf"/>
</dbReference>
<dbReference type="Gene3D" id="1.10.10.10">
    <property type="entry name" value="Winged helix-like DNA-binding domain superfamily/Winged helix DNA-binding domain"/>
    <property type="match status" value="1"/>
</dbReference>
<keyword evidence="2" id="KW-1185">Reference proteome</keyword>
<gene>
    <name evidence="1" type="ORF">FBF37_03845</name>
</gene>
<proteinExistence type="predicted"/>
<accession>A0A4P9A411</accession>
<organism evidence="1 2">
    <name type="scientific">Candidatus Nanosynbacter featherlites</name>
    <dbReference type="NCBI Taxonomy" id="2572088"/>
    <lineage>
        <taxon>Bacteria</taxon>
        <taxon>Candidatus Saccharimonadota</taxon>
        <taxon>Candidatus Saccharimonadia</taxon>
        <taxon>Candidatus Nanosynbacterales</taxon>
        <taxon>Candidatus Nanosynbacteraceae</taxon>
        <taxon>Candidatus Nanosynbacter</taxon>
    </lineage>
</organism>
<dbReference type="OrthoDB" id="9795115at2"/>
<dbReference type="SUPFAM" id="SSF46785">
    <property type="entry name" value="Winged helix' DNA-binding domain"/>
    <property type="match status" value="1"/>
</dbReference>
<evidence type="ECO:0000313" key="2">
    <source>
        <dbReference type="Proteomes" id="UP000310639"/>
    </source>
</evidence>
<sequence length="90" mass="10021">MNKAYANEISLTTNEALVLQQVYEDGGDDAATLAAQMGMPRRTAMNVLADLRHKGLMAIDQAYGDAWVRPTTRGKRLVQRIWPEAQAIVY</sequence>
<dbReference type="RefSeq" id="WP_138079644.1">
    <property type="nucleotide sequence ID" value="NZ_CP040004.1"/>
</dbReference>
<dbReference type="Proteomes" id="UP000310639">
    <property type="component" value="Chromosome"/>
</dbReference>
<name>A0A4P9A411_9BACT</name>
<dbReference type="KEGG" id="nft:FBF37_03845"/>
<dbReference type="InterPro" id="IPR036388">
    <property type="entry name" value="WH-like_DNA-bd_sf"/>
</dbReference>
<protein>
    <submittedName>
        <fullName evidence="1">Winged helix-turn-helix transcriptional regulator</fullName>
    </submittedName>
</protein>
<evidence type="ECO:0000313" key="1">
    <source>
        <dbReference type="EMBL" id="QCT42561.1"/>
    </source>
</evidence>
<reference evidence="1 2" key="1">
    <citation type="submission" date="2019-04" db="EMBL/GenBank/DDBJ databases">
        <title>Saccharibacteria TM7 genomes.</title>
        <authorList>
            <person name="Bor B."/>
            <person name="He X."/>
            <person name="Chen T."/>
            <person name="Dewhirst F.E."/>
        </authorList>
    </citation>
    <scope>NUCLEOTIDE SEQUENCE [LARGE SCALE GENOMIC DNA]</scope>
    <source>
        <strain evidence="1 2">BB001</strain>
    </source>
</reference>
<dbReference type="AlphaFoldDB" id="A0A4P9A411"/>
<dbReference type="EMBL" id="CP040004">
    <property type="protein sequence ID" value="QCT42561.1"/>
    <property type="molecule type" value="Genomic_DNA"/>
</dbReference>